<gene>
    <name evidence="3" type="ORF">EKO23_12990</name>
</gene>
<sequence>MERTSTRQRVGLAIAGLLSLANIPSAATPTPDGETGPPYGVLVLGTVLGVVGVVAVVLAWRGNRAALRVAAGAIIISTLTALPAFFVDVPAWLKLLVGVVTLVSIASVVLMFSPSRQTAATLDEVPS</sequence>
<feature type="chain" id="PRO_5020962822" evidence="2">
    <location>
        <begin position="27"/>
        <end position="127"/>
    </location>
</feature>
<evidence type="ECO:0000256" key="2">
    <source>
        <dbReference type="SAM" id="SignalP"/>
    </source>
</evidence>
<accession>A0A4Q4ZBN2</accession>
<dbReference type="OrthoDB" id="3787717at2"/>
<keyword evidence="4" id="KW-1185">Reference proteome</keyword>
<evidence type="ECO:0000313" key="3">
    <source>
        <dbReference type="EMBL" id="RYP85387.1"/>
    </source>
</evidence>
<feature type="transmembrane region" description="Helical" evidence="1">
    <location>
        <begin position="92"/>
        <end position="112"/>
    </location>
</feature>
<dbReference type="EMBL" id="SDKM01000017">
    <property type="protein sequence ID" value="RYP85387.1"/>
    <property type="molecule type" value="Genomic_DNA"/>
</dbReference>
<keyword evidence="1" id="KW-0812">Transmembrane</keyword>
<keyword evidence="1" id="KW-0472">Membrane</keyword>
<proteinExistence type="predicted"/>
<name>A0A4Q4ZBN2_9ACTN</name>
<evidence type="ECO:0000256" key="1">
    <source>
        <dbReference type="SAM" id="Phobius"/>
    </source>
</evidence>
<organism evidence="3 4">
    <name type="scientific">Nocardioides guangzhouensis</name>
    <dbReference type="NCBI Taxonomy" id="2497878"/>
    <lineage>
        <taxon>Bacteria</taxon>
        <taxon>Bacillati</taxon>
        <taxon>Actinomycetota</taxon>
        <taxon>Actinomycetes</taxon>
        <taxon>Propionibacteriales</taxon>
        <taxon>Nocardioidaceae</taxon>
        <taxon>Nocardioides</taxon>
    </lineage>
</organism>
<dbReference type="Proteomes" id="UP000295198">
    <property type="component" value="Unassembled WGS sequence"/>
</dbReference>
<keyword evidence="2" id="KW-0732">Signal</keyword>
<protein>
    <submittedName>
        <fullName evidence="3">Uncharacterized protein</fullName>
    </submittedName>
</protein>
<feature type="signal peptide" evidence="2">
    <location>
        <begin position="1"/>
        <end position="26"/>
    </location>
</feature>
<feature type="transmembrane region" description="Helical" evidence="1">
    <location>
        <begin position="67"/>
        <end position="86"/>
    </location>
</feature>
<dbReference type="RefSeq" id="WP_134717924.1">
    <property type="nucleotide sequence ID" value="NZ_SDKM01000017.1"/>
</dbReference>
<dbReference type="AlphaFoldDB" id="A0A4Q4ZBN2"/>
<evidence type="ECO:0000313" key="4">
    <source>
        <dbReference type="Proteomes" id="UP000295198"/>
    </source>
</evidence>
<feature type="transmembrane region" description="Helical" evidence="1">
    <location>
        <begin position="39"/>
        <end position="60"/>
    </location>
</feature>
<comment type="caution">
    <text evidence="3">The sequence shown here is derived from an EMBL/GenBank/DDBJ whole genome shotgun (WGS) entry which is preliminary data.</text>
</comment>
<keyword evidence="1" id="KW-1133">Transmembrane helix</keyword>
<reference evidence="3 4" key="1">
    <citation type="submission" date="2019-01" db="EMBL/GenBank/DDBJ databases">
        <title>Nocardioides guangzhouensis sp. nov., an actinobacterium isolated from soil.</title>
        <authorList>
            <person name="Fu Y."/>
            <person name="Cai Y."/>
            <person name="Lin Z."/>
            <person name="Chen P."/>
        </authorList>
    </citation>
    <scope>NUCLEOTIDE SEQUENCE [LARGE SCALE GENOMIC DNA]</scope>
    <source>
        <strain evidence="3 4">130</strain>
    </source>
</reference>